<dbReference type="Pfam" id="PF13180">
    <property type="entry name" value="PDZ_2"/>
    <property type="match status" value="1"/>
</dbReference>
<dbReference type="CDD" id="cd06782">
    <property type="entry name" value="cpPDZ_CPP-like"/>
    <property type="match status" value="1"/>
</dbReference>
<evidence type="ECO:0000256" key="3">
    <source>
        <dbReference type="ARBA" id="ARBA00022801"/>
    </source>
</evidence>
<evidence type="ECO:0000313" key="8">
    <source>
        <dbReference type="EMBL" id="OAH55799.1"/>
    </source>
</evidence>
<reference evidence="8 9" key="1">
    <citation type="submission" date="2016-01" db="EMBL/GenBank/DDBJ databases">
        <title>Investigation of taxonomic status of Bacillus aminovorans.</title>
        <authorList>
            <person name="Verma A."/>
            <person name="Pal Y."/>
            <person name="Krishnamurthi S."/>
        </authorList>
    </citation>
    <scope>NUCLEOTIDE SEQUENCE [LARGE SCALE GENOMIC DNA]</scope>
    <source>
        <strain evidence="8 9">DSM 4337</strain>
    </source>
</reference>
<feature type="transmembrane region" description="Helical" evidence="6">
    <location>
        <begin position="20"/>
        <end position="41"/>
    </location>
</feature>
<dbReference type="SUPFAM" id="SSF50156">
    <property type="entry name" value="PDZ domain-like"/>
    <property type="match status" value="1"/>
</dbReference>
<keyword evidence="2 5" id="KW-0645">Protease</keyword>
<dbReference type="Gene3D" id="3.30.750.44">
    <property type="match status" value="1"/>
</dbReference>
<keyword evidence="6" id="KW-0472">Membrane</keyword>
<comment type="similarity">
    <text evidence="1 5">Belongs to the peptidase S41A family.</text>
</comment>
<feature type="domain" description="PDZ" evidence="7">
    <location>
        <begin position="104"/>
        <end position="172"/>
    </location>
</feature>
<dbReference type="AlphaFoldDB" id="A0A177KR35"/>
<organism evidence="8 9">
    <name type="scientific">Domibacillus aminovorans</name>
    <dbReference type="NCBI Taxonomy" id="29332"/>
    <lineage>
        <taxon>Bacteria</taxon>
        <taxon>Bacillati</taxon>
        <taxon>Bacillota</taxon>
        <taxon>Bacilli</taxon>
        <taxon>Bacillales</taxon>
        <taxon>Bacillaceae</taxon>
        <taxon>Domibacillus</taxon>
    </lineage>
</organism>
<accession>A0A177KR35</accession>
<gene>
    <name evidence="8" type="ORF">AWH48_03750</name>
</gene>
<dbReference type="NCBIfam" id="TIGR00225">
    <property type="entry name" value="prc"/>
    <property type="match status" value="1"/>
</dbReference>
<dbReference type="GO" id="GO:0008236">
    <property type="term" value="F:serine-type peptidase activity"/>
    <property type="evidence" value="ECO:0007669"/>
    <property type="project" value="UniProtKB-KW"/>
</dbReference>
<protein>
    <submittedName>
        <fullName evidence="8">Peptidase S41</fullName>
    </submittedName>
</protein>
<keyword evidence="6" id="KW-0812">Transmembrane</keyword>
<dbReference type="Pfam" id="PF03572">
    <property type="entry name" value="Peptidase_S41"/>
    <property type="match status" value="1"/>
</dbReference>
<evidence type="ECO:0000256" key="5">
    <source>
        <dbReference type="RuleBase" id="RU004404"/>
    </source>
</evidence>
<proteinExistence type="inferred from homology"/>
<dbReference type="InterPro" id="IPR001478">
    <property type="entry name" value="PDZ"/>
</dbReference>
<dbReference type="GO" id="GO:0030288">
    <property type="term" value="C:outer membrane-bounded periplasmic space"/>
    <property type="evidence" value="ECO:0007669"/>
    <property type="project" value="TreeGrafter"/>
</dbReference>
<dbReference type="Pfam" id="PF22694">
    <property type="entry name" value="CtpB_N-like"/>
    <property type="match status" value="1"/>
</dbReference>
<evidence type="ECO:0000256" key="6">
    <source>
        <dbReference type="SAM" id="Phobius"/>
    </source>
</evidence>
<dbReference type="InterPro" id="IPR029045">
    <property type="entry name" value="ClpP/crotonase-like_dom_sf"/>
</dbReference>
<dbReference type="Proteomes" id="UP000077271">
    <property type="component" value="Unassembled WGS sequence"/>
</dbReference>
<dbReference type="CDD" id="cd07560">
    <property type="entry name" value="Peptidase_S41_CPP"/>
    <property type="match status" value="1"/>
</dbReference>
<dbReference type="InterPro" id="IPR002477">
    <property type="entry name" value="Peptidoglycan-bd-like"/>
</dbReference>
<evidence type="ECO:0000256" key="4">
    <source>
        <dbReference type="ARBA" id="ARBA00022825"/>
    </source>
</evidence>
<evidence type="ECO:0000313" key="9">
    <source>
        <dbReference type="Proteomes" id="UP000077271"/>
    </source>
</evidence>
<dbReference type="InterPro" id="IPR036365">
    <property type="entry name" value="PGBD-like_sf"/>
</dbReference>
<dbReference type="PANTHER" id="PTHR32060">
    <property type="entry name" value="TAIL-SPECIFIC PROTEASE"/>
    <property type="match status" value="1"/>
</dbReference>
<evidence type="ECO:0000259" key="7">
    <source>
        <dbReference type="PROSITE" id="PS50106"/>
    </source>
</evidence>
<dbReference type="PANTHER" id="PTHR32060:SF30">
    <property type="entry name" value="CARBOXY-TERMINAL PROCESSING PROTEASE CTPA"/>
    <property type="match status" value="1"/>
</dbReference>
<dbReference type="EMBL" id="LQWZ01000023">
    <property type="protein sequence ID" value="OAH55799.1"/>
    <property type="molecule type" value="Genomic_DNA"/>
</dbReference>
<dbReference type="GO" id="GO:0006508">
    <property type="term" value="P:proteolysis"/>
    <property type="evidence" value="ECO:0007669"/>
    <property type="project" value="UniProtKB-KW"/>
</dbReference>
<dbReference type="GO" id="GO:0004175">
    <property type="term" value="F:endopeptidase activity"/>
    <property type="evidence" value="ECO:0007669"/>
    <property type="project" value="TreeGrafter"/>
</dbReference>
<dbReference type="Pfam" id="PF01471">
    <property type="entry name" value="PG_binding_1"/>
    <property type="match status" value="1"/>
</dbReference>
<evidence type="ECO:0000256" key="2">
    <source>
        <dbReference type="ARBA" id="ARBA00022670"/>
    </source>
</evidence>
<dbReference type="Gene3D" id="1.10.101.10">
    <property type="entry name" value="PGBD-like superfamily/PGBD"/>
    <property type="match status" value="1"/>
</dbReference>
<evidence type="ECO:0000256" key="1">
    <source>
        <dbReference type="ARBA" id="ARBA00009179"/>
    </source>
</evidence>
<dbReference type="InterPro" id="IPR036034">
    <property type="entry name" value="PDZ_sf"/>
</dbReference>
<comment type="caution">
    <text evidence="8">The sequence shown here is derived from an EMBL/GenBank/DDBJ whole genome shotgun (WGS) entry which is preliminary data.</text>
</comment>
<dbReference type="Gene3D" id="3.90.226.10">
    <property type="entry name" value="2-enoyl-CoA Hydratase, Chain A, domain 1"/>
    <property type="match status" value="1"/>
</dbReference>
<keyword evidence="4 5" id="KW-0720">Serine protease</keyword>
<keyword evidence="6" id="KW-1133">Transmembrane helix</keyword>
<sequence>MEEEKPEQGHYIKIKRFQFIMIVFALVFVTAAVTTITLALGDEKAVEVGAPARAEFNKLYEAYDKIESGYYKAVDQDALVNGAINGMIDALEDPYSDYMNKEEASQFHEGVSSSFEGIGAEIQEQDGFIMIVSPIKGSPAEKAGLKPNDMVMSVDGKSIQGMSASEAVLLIRGEKGTKVTLEVKRNGSDKTQEMIIVRDEIPIETVYAELDENKIAHIQITSFSEHTAEELNTALADMDKKGMKGIVLDLRQNPGGLLDQAIKMANFFVPEGKNIVQIESNDGKVQAYKAEGGNKITLPTVVLIDSGSASASEILAAALHESAGIALIGEKSFGKGTVQSAEDFSDESNLKLTTAKWLTPNGTWIHEKGIEPDTAVKLPDYASLSYINPESELKMETLSDEVKTAEQMLSVLGYDPGKVDGYFDESTESAVEEFQAESDIESNGILTGAATTKLMEELRLKLQENDTQLNKAVESVKAKVKQ</sequence>
<dbReference type="SMART" id="SM00245">
    <property type="entry name" value="TSPc"/>
    <property type="match status" value="1"/>
</dbReference>
<dbReference type="SMART" id="SM00228">
    <property type="entry name" value="PDZ"/>
    <property type="match status" value="1"/>
</dbReference>
<keyword evidence="3 5" id="KW-0378">Hydrolase</keyword>
<dbReference type="InterPro" id="IPR036366">
    <property type="entry name" value="PGBDSf"/>
</dbReference>
<dbReference type="InterPro" id="IPR005151">
    <property type="entry name" value="Tail-specific_protease"/>
</dbReference>
<dbReference type="GO" id="GO:0007165">
    <property type="term" value="P:signal transduction"/>
    <property type="evidence" value="ECO:0007669"/>
    <property type="project" value="TreeGrafter"/>
</dbReference>
<dbReference type="InterPro" id="IPR055210">
    <property type="entry name" value="CtpA/B_N"/>
</dbReference>
<name>A0A177KR35_9BACI</name>
<dbReference type="RefSeq" id="WP_018393683.1">
    <property type="nucleotide sequence ID" value="NZ_LQWZ01000023.1"/>
</dbReference>
<dbReference type="SUPFAM" id="SSF47090">
    <property type="entry name" value="PGBD-like"/>
    <property type="match status" value="1"/>
</dbReference>
<dbReference type="Gene3D" id="2.30.42.10">
    <property type="match status" value="1"/>
</dbReference>
<dbReference type="SUPFAM" id="SSF52096">
    <property type="entry name" value="ClpP/crotonase"/>
    <property type="match status" value="1"/>
</dbReference>
<dbReference type="PROSITE" id="PS50106">
    <property type="entry name" value="PDZ"/>
    <property type="match status" value="1"/>
</dbReference>
<dbReference type="InterPro" id="IPR004447">
    <property type="entry name" value="Peptidase_S41A"/>
</dbReference>
<dbReference type="OrthoDB" id="9812068at2"/>
<dbReference type="FunFam" id="2.30.42.10:FF:000063">
    <property type="entry name" value="Peptidase, S41 family"/>
    <property type="match status" value="1"/>
</dbReference>